<dbReference type="InterPro" id="IPR001753">
    <property type="entry name" value="Enoyl-CoA_hydra/iso"/>
</dbReference>
<dbReference type="PANTHER" id="PTHR43802">
    <property type="entry name" value="ENOYL-COA HYDRATASE"/>
    <property type="match status" value="1"/>
</dbReference>
<dbReference type="GO" id="GO:0003824">
    <property type="term" value="F:catalytic activity"/>
    <property type="evidence" value="ECO:0007669"/>
    <property type="project" value="UniProtKB-ARBA"/>
</dbReference>
<dbReference type="SUPFAM" id="SSF52096">
    <property type="entry name" value="ClpP/crotonase"/>
    <property type="match status" value="1"/>
</dbReference>
<dbReference type="InterPro" id="IPR029045">
    <property type="entry name" value="ClpP/crotonase-like_dom_sf"/>
</dbReference>
<dbReference type="OrthoDB" id="7271016at2"/>
<dbReference type="PATRIC" id="fig|1225564.3.peg.5558"/>
<gene>
    <name evidence="2" type="ORF">AA309_21080</name>
</gene>
<comment type="similarity">
    <text evidence="1">Belongs to the enoyl-CoA hydratase/isomerase family.</text>
</comment>
<dbReference type="Gene3D" id="3.90.226.10">
    <property type="entry name" value="2-enoyl-CoA Hydratase, Chain A, domain 1"/>
    <property type="match status" value="1"/>
</dbReference>
<evidence type="ECO:0000313" key="2">
    <source>
        <dbReference type="EMBL" id="KLK91344.1"/>
    </source>
</evidence>
<comment type="caution">
    <text evidence="2">The sequence shown here is derived from an EMBL/GenBank/DDBJ whole genome shotgun (WGS) entry which is preliminary data.</text>
</comment>
<sequence>MAEFVLSERQGAVGIVTLNRPQVLNAWNAAMRDELTAALTAMEEDAAVRAIILTGAGDRAFGAGQDLNETKTFDPDRAEQWIGEWERLYDRIRSLSKPIIAALNGVAAGSAFQVALLCDLRVGHPGVTMGQPEINSGIASTTGPWIMREIIGLARTIDLTLTGRMMDADECHHIGVINRLVPQDKVMSESLALAELLASKPPVAMRLDRQRFREMTEEGFRDSLAAGARIQREAYASGEPARMMEQFLARKAAAKKG</sequence>
<accession>A0A0H1R8G8</accession>
<dbReference type="STRING" id="1225564.AA309_21080"/>
<evidence type="ECO:0000256" key="1">
    <source>
        <dbReference type="ARBA" id="ARBA00005254"/>
    </source>
</evidence>
<dbReference type="Proteomes" id="UP000035489">
    <property type="component" value="Unassembled WGS sequence"/>
</dbReference>
<dbReference type="EMBL" id="LCYG01000056">
    <property type="protein sequence ID" value="KLK91344.1"/>
    <property type="molecule type" value="Genomic_DNA"/>
</dbReference>
<organism evidence="2 3">
    <name type="scientific">Microvirga vignae</name>
    <dbReference type="NCBI Taxonomy" id="1225564"/>
    <lineage>
        <taxon>Bacteria</taxon>
        <taxon>Pseudomonadati</taxon>
        <taxon>Pseudomonadota</taxon>
        <taxon>Alphaproteobacteria</taxon>
        <taxon>Hyphomicrobiales</taxon>
        <taxon>Methylobacteriaceae</taxon>
        <taxon>Microvirga</taxon>
    </lineage>
</organism>
<evidence type="ECO:0000313" key="3">
    <source>
        <dbReference type="Proteomes" id="UP000035489"/>
    </source>
</evidence>
<dbReference type="Pfam" id="PF00378">
    <property type="entry name" value="ECH_1"/>
    <property type="match status" value="1"/>
</dbReference>
<protein>
    <submittedName>
        <fullName evidence="2">Enoyl-CoA hydratase</fullName>
    </submittedName>
</protein>
<keyword evidence="3" id="KW-1185">Reference proteome</keyword>
<dbReference type="PANTHER" id="PTHR43802:SF1">
    <property type="entry name" value="IP11341P-RELATED"/>
    <property type="match status" value="1"/>
</dbReference>
<proteinExistence type="inferred from homology"/>
<dbReference type="CDD" id="cd06558">
    <property type="entry name" value="crotonase-like"/>
    <property type="match status" value="1"/>
</dbReference>
<name>A0A0H1R8G8_9HYPH</name>
<dbReference type="RefSeq" id="WP_047190975.1">
    <property type="nucleotide sequence ID" value="NZ_LCYG01000056.1"/>
</dbReference>
<dbReference type="AlphaFoldDB" id="A0A0H1R8G8"/>
<reference evidence="2 3" key="1">
    <citation type="submission" date="2015-05" db="EMBL/GenBank/DDBJ databases">
        <title>Draft genome sequence of Microvirga vignae strain BR3299, a novel nitrogen fixing bacteria isolated from Brazil semi-aired region.</title>
        <authorList>
            <person name="Zilli J.E."/>
            <person name="Passos S.R."/>
            <person name="Leite J."/>
            <person name="Baldani J.I."/>
            <person name="Xavier G.R."/>
            <person name="Rumjaneck N.G."/>
            <person name="Simoes-Araujo J.L."/>
        </authorList>
    </citation>
    <scope>NUCLEOTIDE SEQUENCE [LARGE SCALE GENOMIC DNA]</scope>
    <source>
        <strain evidence="2 3">BR3299</strain>
    </source>
</reference>